<feature type="chain" id="PRO_5025452771" description="Secreted protein" evidence="1">
    <location>
        <begin position="24"/>
        <end position="106"/>
    </location>
</feature>
<accession>A0A6B0YPT9</accession>
<proteinExistence type="predicted"/>
<comment type="caution">
    <text evidence="2">The sequence shown here is derived from an EMBL/GenBank/DDBJ whole genome shotgun (WGS) entry which is preliminary data.</text>
</comment>
<dbReference type="EMBL" id="VXRG01000050">
    <property type="protein sequence ID" value="MXY92933.1"/>
    <property type="molecule type" value="Genomic_DNA"/>
</dbReference>
<evidence type="ECO:0000256" key="1">
    <source>
        <dbReference type="SAM" id="SignalP"/>
    </source>
</evidence>
<keyword evidence="1" id="KW-0732">Signal</keyword>
<protein>
    <recommendedName>
        <fullName evidence="3">Secreted protein</fullName>
    </recommendedName>
</protein>
<evidence type="ECO:0008006" key="3">
    <source>
        <dbReference type="Google" id="ProtNLM"/>
    </source>
</evidence>
<evidence type="ECO:0000313" key="2">
    <source>
        <dbReference type="EMBL" id="MXY92933.1"/>
    </source>
</evidence>
<organism evidence="2">
    <name type="scientific">Caldilineaceae bacterium SB0664_bin_27</name>
    <dbReference type="NCBI Taxonomy" id="2605260"/>
    <lineage>
        <taxon>Bacteria</taxon>
        <taxon>Bacillati</taxon>
        <taxon>Chloroflexota</taxon>
        <taxon>Caldilineae</taxon>
        <taxon>Caldilineales</taxon>
        <taxon>Caldilineaceae</taxon>
    </lineage>
</organism>
<dbReference type="PROSITE" id="PS51257">
    <property type="entry name" value="PROKAR_LIPOPROTEIN"/>
    <property type="match status" value="1"/>
</dbReference>
<feature type="signal peptide" evidence="1">
    <location>
        <begin position="1"/>
        <end position="23"/>
    </location>
</feature>
<reference evidence="2" key="1">
    <citation type="submission" date="2019-09" db="EMBL/GenBank/DDBJ databases">
        <title>Characterisation of the sponge microbiome using genome-centric metagenomics.</title>
        <authorList>
            <person name="Engelberts J.P."/>
            <person name="Robbins S.J."/>
            <person name="De Goeij J.M."/>
            <person name="Aranda M."/>
            <person name="Bell S.C."/>
            <person name="Webster N.S."/>
        </authorList>
    </citation>
    <scope>NUCLEOTIDE SEQUENCE</scope>
    <source>
        <strain evidence="2">SB0664_bin_27</strain>
    </source>
</reference>
<dbReference type="AlphaFoldDB" id="A0A6B0YPT9"/>
<gene>
    <name evidence="2" type="ORF">F4Y42_05725</name>
</gene>
<sequence length="106" mass="11943">MSKVKFASLIAALVIGCTSVSSAASYYLNSIYFTIWEPFVYPCQDSETSGNCLKYTDQPVPDGAQWYYAWPSIDPAHIHYQPQRSCVLDFLYHDPLPPGTLRSGQR</sequence>
<name>A0A6B0YPT9_9CHLR</name>